<feature type="transmembrane region" description="Helical" evidence="1">
    <location>
        <begin position="42"/>
        <end position="63"/>
    </location>
</feature>
<keyword evidence="1" id="KW-1133">Transmembrane helix</keyword>
<gene>
    <name evidence="2" type="ORF">ACFO0S_07990</name>
</gene>
<protein>
    <submittedName>
        <fullName evidence="2">Uncharacterized protein</fullName>
    </submittedName>
</protein>
<comment type="caution">
    <text evidence="2">The sequence shown here is derived from an EMBL/GenBank/DDBJ whole genome shotgun (WGS) entry which is preliminary data.</text>
</comment>
<sequence>MKFWLGMVLLAFITIALGQWISGMVLTYMYQPGDERTTFTTFYWMIQSLVTGTIFWLIIQGYLKKKGVLA</sequence>
<evidence type="ECO:0000313" key="3">
    <source>
        <dbReference type="Proteomes" id="UP001595733"/>
    </source>
</evidence>
<keyword evidence="3" id="KW-1185">Reference proteome</keyword>
<evidence type="ECO:0000256" key="1">
    <source>
        <dbReference type="SAM" id="Phobius"/>
    </source>
</evidence>
<accession>A0ABV8UVA4</accession>
<organism evidence="2 3">
    <name type="scientific">Chryseomicrobium palamuruense</name>
    <dbReference type="NCBI Taxonomy" id="682973"/>
    <lineage>
        <taxon>Bacteria</taxon>
        <taxon>Bacillati</taxon>
        <taxon>Bacillota</taxon>
        <taxon>Bacilli</taxon>
        <taxon>Bacillales</taxon>
        <taxon>Caryophanaceae</taxon>
        <taxon>Chryseomicrobium</taxon>
    </lineage>
</organism>
<evidence type="ECO:0000313" key="2">
    <source>
        <dbReference type="EMBL" id="MFC4354984.1"/>
    </source>
</evidence>
<reference evidence="3" key="1">
    <citation type="journal article" date="2019" name="Int. J. Syst. Evol. Microbiol.">
        <title>The Global Catalogue of Microorganisms (GCM) 10K type strain sequencing project: providing services to taxonomists for standard genome sequencing and annotation.</title>
        <authorList>
            <consortium name="The Broad Institute Genomics Platform"/>
            <consortium name="The Broad Institute Genome Sequencing Center for Infectious Disease"/>
            <person name="Wu L."/>
            <person name="Ma J."/>
        </authorList>
    </citation>
    <scope>NUCLEOTIDE SEQUENCE [LARGE SCALE GENOMIC DNA]</scope>
    <source>
        <strain evidence="3">CCUG 50353</strain>
    </source>
</reference>
<proteinExistence type="predicted"/>
<keyword evidence="1" id="KW-0472">Membrane</keyword>
<dbReference type="Proteomes" id="UP001595733">
    <property type="component" value="Unassembled WGS sequence"/>
</dbReference>
<name>A0ABV8UVA4_9BACL</name>
<keyword evidence="1" id="KW-0812">Transmembrane</keyword>
<dbReference type="RefSeq" id="WP_378141289.1">
    <property type="nucleotide sequence ID" value="NZ_JBHSEF010000021.1"/>
</dbReference>
<dbReference type="EMBL" id="JBHSEF010000021">
    <property type="protein sequence ID" value="MFC4354984.1"/>
    <property type="molecule type" value="Genomic_DNA"/>
</dbReference>